<evidence type="ECO:0000256" key="1">
    <source>
        <dbReference type="ARBA" id="ARBA00000085"/>
    </source>
</evidence>
<evidence type="ECO:0000313" key="8">
    <source>
        <dbReference type="Proteomes" id="UP000007800"/>
    </source>
</evidence>
<reference evidence="7 8" key="1">
    <citation type="submission" date="2008-07" db="EMBL/GenBank/DDBJ databases">
        <authorList>
            <person name="El-Sayed N."/>
            <person name="Caler E."/>
            <person name="Inman J."/>
            <person name="Amedeo P."/>
            <person name="Hass B."/>
            <person name="Wortman J."/>
        </authorList>
    </citation>
    <scope>NUCLEOTIDE SEQUENCE [LARGE SCALE GENOMIC DNA]</scope>
    <source>
        <strain evidence="8">ATCC 50983 / TXsc</strain>
    </source>
</reference>
<dbReference type="Pfam" id="PF02518">
    <property type="entry name" value="HATPase_c"/>
    <property type="match status" value="2"/>
</dbReference>
<keyword evidence="8" id="KW-1185">Reference proteome</keyword>
<keyword evidence="4 7" id="KW-0418">Kinase</keyword>
<dbReference type="InterPro" id="IPR005467">
    <property type="entry name" value="His_kinase_dom"/>
</dbReference>
<evidence type="ECO:0000259" key="6">
    <source>
        <dbReference type="PROSITE" id="PS50109"/>
    </source>
</evidence>
<dbReference type="RefSeq" id="XP_002788407.1">
    <property type="nucleotide sequence ID" value="XM_002788361.1"/>
</dbReference>
<comment type="catalytic activity">
    <reaction evidence="1">
        <text>ATP + protein L-histidine = ADP + protein N-phospho-L-histidine.</text>
        <dbReference type="EC" id="2.7.13.3"/>
    </reaction>
</comment>
<protein>
    <recommendedName>
        <fullName evidence="2">histidine kinase</fullName>
        <ecNumber evidence="2">2.7.13.3</ecNumber>
    </recommendedName>
</protein>
<feature type="compositionally biased region" description="Basic and acidic residues" evidence="5">
    <location>
        <begin position="10"/>
        <end position="33"/>
    </location>
</feature>
<dbReference type="EC" id="2.7.13.3" evidence="2"/>
<feature type="compositionally biased region" description="Basic residues" evidence="5">
    <location>
        <begin position="487"/>
        <end position="506"/>
    </location>
</feature>
<feature type="region of interest" description="Disordered" evidence="5">
    <location>
        <begin position="452"/>
        <end position="532"/>
    </location>
</feature>
<dbReference type="EMBL" id="GG670703">
    <property type="protein sequence ID" value="EER20203.1"/>
    <property type="molecule type" value="Genomic_DNA"/>
</dbReference>
<proteinExistence type="predicted"/>
<evidence type="ECO:0000313" key="7">
    <source>
        <dbReference type="EMBL" id="EER20203.1"/>
    </source>
</evidence>
<evidence type="ECO:0000256" key="5">
    <source>
        <dbReference type="SAM" id="MobiDB-lite"/>
    </source>
</evidence>
<dbReference type="PANTHER" id="PTHR43047">
    <property type="entry name" value="TWO-COMPONENT HISTIDINE PROTEIN KINASE"/>
    <property type="match status" value="1"/>
</dbReference>
<feature type="domain" description="Histidine kinase" evidence="6">
    <location>
        <begin position="27"/>
        <end position="206"/>
    </location>
</feature>
<feature type="compositionally biased region" description="Basic and acidic residues" evidence="5">
    <location>
        <begin position="467"/>
        <end position="486"/>
    </location>
</feature>
<gene>
    <name evidence="7" type="ORF">Pmar_PMAR015202</name>
</gene>
<organism evidence="8">
    <name type="scientific">Perkinsus marinus (strain ATCC 50983 / TXsc)</name>
    <dbReference type="NCBI Taxonomy" id="423536"/>
    <lineage>
        <taxon>Eukaryota</taxon>
        <taxon>Sar</taxon>
        <taxon>Alveolata</taxon>
        <taxon>Perkinsozoa</taxon>
        <taxon>Perkinsea</taxon>
        <taxon>Perkinsida</taxon>
        <taxon>Perkinsidae</taxon>
        <taxon>Perkinsus</taxon>
    </lineage>
</organism>
<dbReference type="OrthoDB" id="437911at2759"/>
<evidence type="ECO:0000256" key="2">
    <source>
        <dbReference type="ARBA" id="ARBA00012438"/>
    </source>
</evidence>
<dbReference type="SUPFAM" id="SSF55874">
    <property type="entry name" value="ATPase domain of HSP90 chaperone/DNA topoisomerase II/histidine kinase"/>
    <property type="match status" value="2"/>
</dbReference>
<feature type="compositionally biased region" description="Basic and acidic residues" evidence="5">
    <location>
        <begin position="507"/>
        <end position="526"/>
    </location>
</feature>
<dbReference type="Gene3D" id="3.30.565.10">
    <property type="entry name" value="Histidine kinase-like ATPase, C-terminal domain"/>
    <property type="match status" value="2"/>
</dbReference>
<feature type="region of interest" description="Disordered" evidence="5">
    <location>
        <begin position="1"/>
        <end position="34"/>
    </location>
</feature>
<dbReference type="InParanoid" id="C5K5P6"/>
<dbReference type="GO" id="GO:0004673">
    <property type="term" value="F:protein histidine kinase activity"/>
    <property type="evidence" value="ECO:0007669"/>
    <property type="project" value="UniProtKB-EC"/>
</dbReference>
<keyword evidence="3" id="KW-0808">Transferase</keyword>
<dbReference type="GeneID" id="9053721"/>
<dbReference type="InterPro" id="IPR003594">
    <property type="entry name" value="HATPase_dom"/>
</dbReference>
<evidence type="ECO:0000256" key="3">
    <source>
        <dbReference type="ARBA" id="ARBA00022679"/>
    </source>
</evidence>
<dbReference type="Proteomes" id="UP000007800">
    <property type="component" value="Unassembled WGS sequence"/>
</dbReference>
<feature type="domain" description="Histidine kinase" evidence="6">
    <location>
        <begin position="207"/>
        <end position="430"/>
    </location>
</feature>
<dbReference type="SMART" id="SM00387">
    <property type="entry name" value="HATPase_c"/>
    <property type="match status" value="2"/>
</dbReference>
<dbReference type="PROSITE" id="PS50109">
    <property type="entry name" value="HIS_KIN"/>
    <property type="match status" value="2"/>
</dbReference>
<feature type="region of interest" description="Disordered" evidence="5">
    <location>
        <begin position="643"/>
        <end position="670"/>
    </location>
</feature>
<name>C5K5P6_PERM5</name>
<dbReference type="PRINTS" id="PR00344">
    <property type="entry name" value="BCTRLSENSOR"/>
</dbReference>
<dbReference type="InterPro" id="IPR004358">
    <property type="entry name" value="Sig_transdc_His_kin-like_C"/>
</dbReference>
<dbReference type="PANTHER" id="PTHR43047:SF72">
    <property type="entry name" value="OSMOSENSING HISTIDINE PROTEIN KINASE SLN1"/>
    <property type="match status" value="1"/>
</dbReference>
<sequence>MSADEGYSNHPEKDKSEDFFSQEEQGHVTHDMKSPFNGIVGLTEAMKMMVKDEVKKKRLTLINRAGSRYCGMVEENVVSDKLGRGWMKVVKTDVRLGAVVEEVVELMKFGLDGHNRPTKSDEVALEDQTGWGEEGGGPIVKTSEQHFAKAVYAVVHNALKFTDKGHVICTSRDEPEHFVLEIHDTGIGIPEGQWARIFEPWKRGLGHLAHTLIVPHLGIAGLADVLIKTEVKKPMQKQLGMIYRCGLRVVEVMSLIRDGCMACEPLLAYHAPSEGVDIGPIVESCHEELLKANDKRGQPMKKDGVDFINLVPKDGLPRVRQDPHRLRRIIYQLADNALKFTTEGNVTINASAESDGGVKLIVTDTGCGFDAEEKEKLENPFFRAQPEKYYGIGLGLTMVRNMSDKMGLTITTHGEKEKGARFEVFVPTEMKMQNLSVMGEGGASVGLTSSLVANSTPLKPPPTAGPPEKRPDKPLEGEVGEEEKTKVKPKAKARVKGKAKAKKKAAVVKEEDGETKETPTDAKKDTASAPVVVDTKSTISALEAKKREYEAKLKAKGEGTTALAPAKVATPSKSAVPNDAEIEKMKAELANERQKVGEAMKALESAERKTAESVREAEKARAEKLNFQKKANELDDRVRQLERELRRKPQKEETAKTAVKKESSNEDKIKIEELKHDITLLQV</sequence>
<dbReference type="AlphaFoldDB" id="C5K5P6"/>
<dbReference type="InterPro" id="IPR036890">
    <property type="entry name" value="HATPase_C_sf"/>
</dbReference>
<accession>C5K5P6</accession>
<evidence type="ECO:0000256" key="4">
    <source>
        <dbReference type="ARBA" id="ARBA00022777"/>
    </source>
</evidence>